<accession>A0A952FHW8</accession>
<sequence>MLQHPQPLDLMFQALADPSRRVMIERLSRGPASVSELAQPLAMSLSAVVQHLAVLEASGLVRSEKVGRVRTCRIEPAALETAEQWLNERRLSWDRKLDRLGDYLAKATDEPS</sequence>
<dbReference type="EMBL" id="JAEKLZ010000165">
    <property type="protein sequence ID" value="MBW8725263.1"/>
    <property type="molecule type" value="Genomic_DNA"/>
</dbReference>
<dbReference type="SMART" id="SM00418">
    <property type="entry name" value="HTH_ARSR"/>
    <property type="match status" value="1"/>
</dbReference>
<feature type="domain" description="HTH arsR-type" evidence="1">
    <location>
        <begin position="1"/>
        <end position="94"/>
    </location>
</feature>
<dbReference type="PANTHER" id="PTHR38600:SF2">
    <property type="entry name" value="SLL0088 PROTEIN"/>
    <property type="match status" value="1"/>
</dbReference>
<dbReference type="Pfam" id="PF12840">
    <property type="entry name" value="HTH_20"/>
    <property type="match status" value="1"/>
</dbReference>
<dbReference type="SUPFAM" id="SSF46785">
    <property type="entry name" value="Winged helix' DNA-binding domain"/>
    <property type="match status" value="1"/>
</dbReference>
<name>A0A952FHW8_9PROT</name>
<evidence type="ECO:0000259" key="1">
    <source>
        <dbReference type="PROSITE" id="PS50987"/>
    </source>
</evidence>
<organism evidence="2 3">
    <name type="scientific">Inquilinus limosus</name>
    <dbReference type="NCBI Taxonomy" id="171674"/>
    <lineage>
        <taxon>Bacteria</taxon>
        <taxon>Pseudomonadati</taxon>
        <taxon>Pseudomonadota</taxon>
        <taxon>Alphaproteobacteria</taxon>
        <taxon>Rhodospirillales</taxon>
        <taxon>Rhodospirillaceae</taxon>
        <taxon>Inquilinus</taxon>
    </lineage>
</organism>
<dbReference type="InterPro" id="IPR011991">
    <property type="entry name" value="ArsR-like_HTH"/>
</dbReference>
<dbReference type="Proteomes" id="UP000700706">
    <property type="component" value="Unassembled WGS sequence"/>
</dbReference>
<dbReference type="InterPro" id="IPR036390">
    <property type="entry name" value="WH_DNA-bd_sf"/>
</dbReference>
<dbReference type="GO" id="GO:0003700">
    <property type="term" value="F:DNA-binding transcription factor activity"/>
    <property type="evidence" value="ECO:0007669"/>
    <property type="project" value="InterPro"/>
</dbReference>
<dbReference type="CDD" id="cd00090">
    <property type="entry name" value="HTH_ARSR"/>
    <property type="match status" value="1"/>
</dbReference>
<dbReference type="AlphaFoldDB" id="A0A952FHW8"/>
<dbReference type="InterPro" id="IPR036388">
    <property type="entry name" value="WH-like_DNA-bd_sf"/>
</dbReference>
<reference evidence="2" key="1">
    <citation type="submission" date="2020-06" db="EMBL/GenBank/DDBJ databases">
        <title>Stable isotope informed genome-resolved metagenomics uncovers potential trophic interactions in rhizosphere soil.</title>
        <authorList>
            <person name="Starr E.P."/>
            <person name="Shi S."/>
            <person name="Blazewicz S.J."/>
            <person name="Koch B.J."/>
            <person name="Probst A.J."/>
            <person name="Hungate B.A."/>
            <person name="Pett-Ridge J."/>
            <person name="Firestone M.K."/>
            <person name="Banfield J.F."/>
        </authorList>
    </citation>
    <scope>NUCLEOTIDE SEQUENCE</scope>
    <source>
        <strain evidence="2">YM_69_17</strain>
    </source>
</reference>
<evidence type="ECO:0000313" key="3">
    <source>
        <dbReference type="Proteomes" id="UP000700706"/>
    </source>
</evidence>
<dbReference type="Gene3D" id="1.10.10.10">
    <property type="entry name" value="Winged helix-like DNA-binding domain superfamily/Winged helix DNA-binding domain"/>
    <property type="match status" value="1"/>
</dbReference>
<protein>
    <submittedName>
        <fullName evidence="2">Helix-turn-helix transcriptional regulator</fullName>
    </submittedName>
</protein>
<dbReference type="PRINTS" id="PR00778">
    <property type="entry name" value="HTHARSR"/>
</dbReference>
<dbReference type="InterPro" id="IPR001845">
    <property type="entry name" value="HTH_ArsR_DNA-bd_dom"/>
</dbReference>
<proteinExistence type="predicted"/>
<dbReference type="PROSITE" id="PS50987">
    <property type="entry name" value="HTH_ARSR_2"/>
    <property type="match status" value="1"/>
</dbReference>
<dbReference type="NCBIfam" id="NF033788">
    <property type="entry name" value="HTH_metalloreg"/>
    <property type="match status" value="1"/>
</dbReference>
<dbReference type="PANTHER" id="PTHR38600">
    <property type="entry name" value="TRANSCRIPTIONAL REGULATORY PROTEIN"/>
    <property type="match status" value="1"/>
</dbReference>
<comment type="caution">
    <text evidence="2">The sequence shown here is derived from an EMBL/GenBank/DDBJ whole genome shotgun (WGS) entry which is preliminary data.</text>
</comment>
<evidence type="ECO:0000313" key="2">
    <source>
        <dbReference type="EMBL" id="MBW8725263.1"/>
    </source>
</evidence>
<gene>
    <name evidence="2" type="ORF">JF625_08940</name>
</gene>